<dbReference type="Gramene" id="PGSC0003DMT400077696">
    <property type="protein sequence ID" value="PGSC0003DMT400077696"/>
    <property type="gene ID" value="PGSC0003DMG401030227"/>
</dbReference>
<evidence type="ECO:0000313" key="1">
    <source>
        <dbReference type="EnsemblPlants" id="PGSC0003DMT400077699"/>
    </source>
</evidence>
<dbReference type="Proteomes" id="UP000011115">
    <property type="component" value="Unassembled WGS sequence"/>
</dbReference>
<dbReference type="AlphaFoldDB" id="M1CYS3"/>
<organism evidence="1 2">
    <name type="scientific">Solanum tuberosum</name>
    <name type="common">Potato</name>
    <dbReference type="NCBI Taxonomy" id="4113"/>
    <lineage>
        <taxon>Eukaryota</taxon>
        <taxon>Viridiplantae</taxon>
        <taxon>Streptophyta</taxon>
        <taxon>Embryophyta</taxon>
        <taxon>Tracheophyta</taxon>
        <taxon>Spermatophyta</taxon>
        <taxon>Magnoliopsida</taxon>
        <taxon>eudicotyledons</taxon>
        <taxon>Gunneridae</taxon>
        <taxon>Pentapetalae</taxon>
        <taxon>asterids</taxon>
        <taxon>lamiids</taxon>
        <taxon>Solanales</taxon>
        <taxon>Solanaceae</taxon>
        <taxon>Solanoideae</taxon>
        <taxon>Solaneae</taxon>
        <taxon>Solanum</taxon>
    </lineage>
</organism>
<accession>M1CYS3</accession>
<protein>
    <submittedName>
        <fullName evidence="1">Uncharacterized protein</fullName>
    </submittedName>
</protein>
<name>M1CYS3_SOLTU</name>
<sequence>MLLRLQKQLLTPLIFGLGELVELKISYNLINFMSKHCVSEYQDQHQVATNKSHSSRQLGDGGYETVYHDKKEFLPLFIVVADFISNESVG</sequence>
<dbReference type="HOGENOM" id="CLU_2445126_0_0_1"/>
<keyword evidence="2" id="KW-1185">Reference proteome</keyword>
<evidence type="ECO:0000313" key="2">
    <source>
        <dbReference type="Proteomes" id="UP000011115"/>
    </source>
</evidence>
<reference evidence="2" key="1">
    <citation type="journal article" date="2011" name="Nature">
        <title>Genome sequence and analysis of the tuber crop potato.</title>
        <authorList>
            <consortium name="The Potato Genome Sequencing Consortium"/>
        </authorList>
    </citation>
    <scope>NUCLEOTIDE SEQUENCE [LARGE SCALE GENOMIC DNA]</scope>
    <source>
        <strain evidence="2">cv. DM1-3 516 R44</strain>
    </source>
</reference>
<dbReference type="EnsemblPlants" id="PGSC0003DMT400077699">
    <property type="protein sequence ID" value="PGSC0003DMT400077699"/>
    <property type="gene ID" value="PGSC0003DMG401030227"/>
</dbReference>
<dbReference type="Gramene" id="PGSC0003DMT400077699">
    <property type="protein sequence ID" value="PGSC0003DMT400077699"/>
    <property type="gene ID" value="PGSC0003DMG401030227"/>
</dbReference>
<dbReference type="PaxDb" id="4113-PGSC0003DMT400077696"/>
<dbReference type="ExpressionAtlas" id="M1CYS3">
    <property type="expression patterns" value="baseline"/>
</dbReference>
<dbReference type="EnsemblPlants" id="PGSC0003DMT400077696">
    <property type="protein sequence ID" value="PGSC0003DMT400077696"/>
    <property type="gene ID" value="PGSC0003DMG401030227"/>
</dbReference>
<reference evidence="1" key="2">
    <citation type="submission" date="2015-06" db="UniProtKB">
        <authorList>
            <consortium name="EnsemblPlants"/>
        </authorList>
    </citation>
    <scope>IDENTIFICATION</scope>
    <source>
        <strain evidence="1">DM1-3 516 R44</strain>
    </source>
</reference>
<proteinExistence type="predicted"/>
<dbReference type="InParanoid" id="M1CYS3"/>